<dbReference type="Proteomes" id="UP000236333">
    <property type="component" value="Unassembled WGS sequence"/>
</dbReference>
<feature type="compositionally biased region" description="Polar residues" evidence="1">
    <location>
        <begin position="1"/>
        <end position="11"/>
    </location>
</feature>
<protein>
    <submittedName>
        <fullName evidence="2">Uncharacterized protein</fullName>
    </submittedName>
</protein>
<gene>
    <name evidence="2" type="ORF">TSOC_012025</name>
</gene>
<comment type="caution">
    <text evidence="2">The sequence shown here is derived from an EMBL/GenBank/DDBJ whole genome shotgun (WGS) entry which is preliminary data.</text>
</comment>
<sequence length="48" mass="5525">MIRIQEMNQGKVSPRLPVPVGIKRPPYADNGNFPPWAERSQVHNDEVR</sequence>
<accession>A0A2J7ZP73</accession>
<reference evidence="2 3" key="1">
    <citation type="journal article" date="2017" name="Mol. Biol. Evol.">
        <title>The 4-celled Tetrabaena socialis nuclear genome reveals the essential components for genetic control of cell number at the origin of multicellularity in the volvocine lineage.</title>
        <authorList>
            <person name="Featherston J."/>
            <person name="Arakaki Y."/>
            <person name="Hanschen E.R."/>
            <person name="Ferris P.J."/>
            <person name="Michod R.E."/>
            <person name="Olson B.J.S.C."/>
            <person name="Nozaki H."/>
            <person name="Durand P.M."/>
        </authorList>
    </citation>
    <scope>NUCLEOTIDE SEQUENCE [LARGE SCALE GENOMIC DNA]</scope>
    <source>
        <strain evidence="2 3">NIES-571</strain>
    </source>
</reference>
<evidence type="ECO:0000256" key="1">
    <source>
        <dbReference type="SAM" id="MobiDB-lite"/>
    </source>
</evidence>
<keyword evidence="3" id="KW-1185">Reference proteome</keyword>
<evidence type="ECO:0000313" key="2">
    <source>
        <dbReference type="EMBL" id="PNH02067.1"/>
    </source>
</evidence>
<proteinExistence type="predicted"/>
<organism evidence="2 3">
    <name type="scientific">Tetrabaena socialis</name>
    <dbReference type="NCBI Taxonomy" id="47790"/>
    <lineage>
        <taxon>Eukaryota</taxon>
        <taxon>Viridiplantae</taxon>
        <taxon>Chlorophyta</taxon>
        <taxon>core chlorophytes</taxon>
        <taxon>Chlorophyceae</taxon>
        <taxon>CS clade</taxon>
        <taxon>Chlamydomonadales</taxon>
        <taxon>Tetrabaenaceae</taxon>
        <taxon>Tetrabaena</taxon>
    </lineage>
</organism>
<name>A0A2J7ZP73_9CHLO</name>
<dbReference type="AlphaFoldDB" id="A0A2J7ZP73"/>
<feature type="region of interest" description="Disordered" evidence="1">
    <location>
        <begin position="1"/>
        <end position="48"/>
    </location>
</feature>
<evidence type="ECO:0000313" key="3">
    <source>
        <dbReference type="Proteomes" id="UP000236333"/>
    </source>
</evidence>
<dbReference type="OrthoDB" id="1739793at2759"/>
<dbReference type="EMBL" id="PGGS01000730">
    <property type="protein sequence ID" value="PNH02067.1"/>
    <property type="molecule type" value="Genomic_DNA"/>
</dbReference>